<evidence type="ECO:0000256" key="1">
    <source>
        <dbReference type="SAM" id="Phobius"/>
    </source>
</evidence>
<feature type="transmembrane region" description="Helical" evidence="1">
    <location>
        <begin position="125"/>
        <end position="150"/>
    </location>
</feature>
<evidence type="ECO:0000313" key="3">
    <source>
        <dbReference type="Proteomes" id="UP001161409"/>
    </source>
</evidence>
<feature type="transmembrane region" description="Helical" evidence="1">
    <location>
        <begin position="90"/>
        <end position="105"/>
    </location>
</feature>
<keyword evidence="1" id="KW-1133">Transmembrane helix</keyword>
<dbReference type="EMBL" id="BSNF01000010">
    <property type="protein sequence ID" value="GLQ07895.1"/>
    <property type="molecule type" value="Genomic_DNA"/>
</dbReference>
<dbReference type="GO" id="GO:0016787">
    <property type="term" value="F:hydrolase activity"/>
    <property type="evidence" value="ECO:0007669"/>
    <property type="project" value="UniProtKB-KW"/>
</dbReference>
<gene>
    <name evidence="2" type="ORF">GCM10007924_31170</name>
</gene>
<proteinExistence type="predicted"/>
<dbReference type="PANTHER" id="PTHR40031:SF1">
    <property type="entry name" value="MEMBRANE-BOUND METAL-DEPENDENT HYDROLASE"/>
    <property type="match status" value="1"/>
</dbReference>
<name>A0ABQ5U833_9PROT</name>
<dbReference type="Pfam" id="PF04307">
    <property type="entry name" value="YdjM"/>
    <property type="match status" value="1"/>
</dbReference>
<dbReference type="InterPro" id="IPR007404">
    <property type="entry name" value="YdjM-like"/>
</dbReference>
<keyword evidence="2" id="KW-0378">Hydrolase</keyword>
<evidence type="ECO:0000313" key="2">
    <source>
        <dbReference type="EMBL" id="GLQ07895.1"/>
    </source>
</evidence>
<dbReference type="InterPro" id="IPR053170">
    <property type="entry name" value="Transcription_regulator"/>
</dbReference>
<reference evidence="2" key="2">
    <citation type="submission" date="2023-01" db="EMBL/GenBank/DDBJ databases">
        <title>Draft genome sequence of Sneathiella chinensis strain NBRC 103408.</title>
        <authorList>
            <person name="Sun Q."/>
            <person name="Mori K."/>
        </authorList>
    </citation>
    <scope>NUCLEOTIDE SEQUENCE</scope>
    <source>
        <strain evidence="2">NBRC 103408</strain>
    </source>
</reference>
<comment type="caution">
    <text evidence="2">The sequence shown here is derived from an EMBL/GenBank/DDBJ whole genome shotgun (WGS) entry which is preliminary data.</text>
</comment>
<keyword evidence="1" id="KW-0472">Membrane</keyword>
<keyword evidence="1" id="KW-0812">Transmembrane</keyword>
<reference evidence="2" key="1">
    <citation type="journal article" date="2014" name="Int. J. Syst. Evol. Microbiol.">
        <title>Complete genome of a new Firmicutes species belonging to the dominant human colonic microbiota ('Ruminococcus bicirculans') reveals two chromosomes and a selective capacity to utilize plant glucans.</title>
        <authorList>
            <consortium name="NISC Comparative Sequencing Program"/>
            <person name="Wegmann U."/>
            <person name="Louis P."/>
            <person name="Goesmann A."/>
            <person name="Henrissat B."/>
            <person name="Duncan S.H."/>
            <person name="Flint H.J."/>
        </authorList>
    </citation>
    <scope>NUCLEOTIDE SEQUENCE</scope>
    <source>
        <strain evidence="2">NBRC 103408</strain>
    </source>
</reference>
<dbReference type="RefSeq" id="WP_169561976.1">
    <property type="nucleotide sequence ID" value="NZ_BSNF01000010.1"/>
</dbReference>
<dbReference type="Proteomes" id="UP001161409">
    <property type="component" value="Unassembled WGS sequence"/>
</dbReference>
<feature type="transmembrane region" description="Helical" evidence="1">
    <location>
        <begin position="63"/>
        <end position="81"/>
    </location>
</feature>
<keyword evidence="3" id="KW-1185">Reference proteome</keyword>
<organism evidence="2 3">
    <name type="scientific">Sneathiella chinensis</name>
    <dbReference type="NCBI Taxonomy" id="349750"/>
    <lineage>
        <taxon>Bacteria</taxon>
        <taxon>Pseudomonadati</taxon>
        <taxon>Pseudomonadota</taxon>
        <taxon>Alphaproteobacteria</taxon>
        <taxon>Sneathiellales</taxon>
        <taxon>Sneathiellaceae</taxon>
        <taxon>Sneathiella</taxon>
    </lineage>
</organism>
<sequence length="333" mass="36366">MDSVTQFLLGASITGAILGPRVGVARSLVIGGTVATLPDLDTFVPFIDPIEAMTHHRGFSHSFLVQTLVAPVIMLLIAFVSRRTRDHKRLVLLAVWLTLTTHSLLDSLTSYGTQVLWPFEVAPPLAIPAVFIIDPLYTLLLLAGVAAAFVTRNKGSKGLSINRGTLALSTAYLCLGVVLHTSITARAEADPRFQDMKVHVQPTPFNILVWQVLGVSDTAVTTGLTGPLDRCTITALSRRDRLKSLPGYTPPPSVQRLEWFTDGFFSYDIKGQYATITDLRMGYPPDFVFSFRIAELAGSGPHPIEPTRLRLDPTDRLTSLAGMWENALEGCIK</sequence>
<dbReference type="PANTHER" id="PTHR40031">
    <property type="entry name" value="HYPOTHETICAL MEMBRANE SPANNING PROTEIN"/>
    <property type="match status" value="1"/>
</dbReference>
<accession>A0ABQ5U833</accession>
<protein>
    <submittedName>
        <fullName evidence="2">Hydrolase</fullName>
    </submittedName>
</protein>